<feature type="domain" description="Aminotransferase class V" evidence="12">
    <location>
        <begin position="4"/>
        <end position="367"/>
    </location>
</feature>
<evidence type="ECO:0000256" key="3">
    <source>
        <dbReference type="ARBA" id="ARBA00006490"/>
    </source>
</evidence>
<evidence type="ECO:0000256" key="11">
    <source>
        <dbReference type="RuleBase" id="RU004504"/>
    </source>
</evidence>
<evidence type="ECO:0000256" key="9">
    <source>
        <dbReference type="ARBA" id="ARBA00023014"/>
    </source>
</evidence>
<keyword evidence="6" id="KW-0479">Metal-binding</keyword>
<keyword evidence="5" id="KW-0808">Transferase</keyword>
<dbReference type="EC" id="2.8.1.7" evidence="4"/>
<keyword evidence="9" id="KW-0411">Iron-sulfur</keyword>
<comment type="cofactor">
    <cofactor evidence="1 11">
        <name>pyridoxal 5'-phosphate</name>
        <dbReference type="ChEBI" id="CHEBI:597326"/>
    </cofactor>
</comment>
<evidence type="ECO:0000256" key="10">
    <source>
        <dbReference type="ARBA" id="ARBA00050776"/>
    </source>
</evidence>
<comment type="catalytic activity">
    <reaction evidence="10">
        <text>(sulfur carrier)-H + L-cysteine = (sulfur carrier)-SH + L-alanine</text>
        <dbReference type="Rhea" id="RHEA:43892"/>
        <dbReference type="Rhea" id="RHEA-COMP:14737"/>
        <dbReference type="Rhea" id="RHEA-COMP:14739"/>
        <dbReference type="ChEBI" id="CHEBI:29917"/>
        <dbReference type="ChEBI" id="CHEBI:35235"/>
        <dbReference type="ChEBI" id="CHEBI:57972"/>
        <dbReference type="ChEBI" id="CHEBI:64428"/>
        <dbReference type="EC" id="2.8.1.7"/>
    </reaction>
</comment>
<evidence type="ECO:0000256" key="2">
    <source>
        <dbReference type="ARBA" id="ARBA00003120"/>
    </source>
</evidence>
<keyword evidence="8" id="KW-0408">Iron</keyword>
<gene>
    <name evidence="13" type="ORF">BGO89_13500</name>
</gene>
<evidence type="ECO:0000256" key="1">
    <source>
        <dbReference type="ARBA" id="ARBA00001933"/>
    </source>
</evidence>
<evidence type="ECO:0000259" key="12">
    <source>
        <dbReference type="Pfam" id="PF00266"/>
    </source>
</evidence>
<evidence type="ECO:0000313" key="13">
    <source>
        <dbReference type="EMBL" id="OJX56344.1"/>
    </source>
</evidence>
<dbReference type="InterPro" id="IPR015421">
    <property type="entry name" value="PyrdxlP-dep_Trfase_major"/>
</dbReference>
<keyword evidence="7" id="KW-0663">Pyridoxal phosphate</keyword>
<name>A0A1M3KVE4_9BACT</name>
<reference evidence="13 14" key="1">
    <citation type="submission" date="2016-09" db="EMBL/GenBank/DDBJ databases">
        <title>Genome-resolved meta-omics ties microbial dynamics to process performance in biotechnology for thiocyanate degradation.</title>
        <authorList>
            <person name="Kantor R.S."/>
            <person name="Huddy R.J."/>
            <person name="Iyer R."/>
            <person name="Thomas B.C."/>
            <person name="Brown C.T."/>
            <person name="Anantharaman K."/>
            <person name="Tringe S."/>
            <person name="Hettich R.L."/>
            <person name="Harrison S.T."/>
            <person name="Banfield J.F."/>
        </authorList>
    </citation>
    <scope>NUCLEOTIDE SEQUENCE [LARGE SCALE GENOMIC DNA]</scope>
    <source>
        <strain evidence="13">59-99</strain>
    </source>
</reference>
<dbReference type="PROSITE" id="PS00595">
    <property type="entry name" value="AA_TRANSFER_CLASS_5"/>
    <property type="match status" value="1"/>
</dbReference>
<evidence type="ECO:0000256" key="5">
    <source>
        <dbReference type="ARBA" id="ARBA00022679"/>
    </source>
</evidence>
<dbReference type="Proteomes" id="UP000184233">
    <property type="component" value="Unassembled WGS sequence"/>
</dbReference>
<evidence type="ECO:0000256" key="7">
    <source>
        <dbReference type="ARBA" id="ARBA00022898"/>
    </source>
</evidence>
<dbReference type="FunFam" id="3.40.640.10:FF:000084">
    <property type="entry name" value="IscS-like cysteine desulfurase"/>
    <property type="match status" value="1"/>
</dbReference>
<dbReference type="PIRSF" id="PIRSF005572">
    <property type="entry name" value="NifS"/>
    <property type="match status" value="1"/>
</dbReference>
<dbReference type="InterPro" id="IPR015424">
    <property type="entry name" value="PyrdxlP-dep_Trfase"/>
</dbReference>
<dbReference type="GO" id="GO:0051536">
    <property type="term" value="F:iron-sulfur cluster binding"/>
    <property type="evidence" value="ECO:0007669"/>
    <property type="project" value="UniProtKB-KW"/>
</dbReference>
<accession>A0A1M3KVE4</accession>
<comment type="function">
    <text evidence="2">Catalyzes the removal of elemental sulfur atoms from cysteine to produce alanine. Seems to participate in the biosynthesis of the nitrogenase metalloclusters by providing the inorganic sulfur required for the Fe-S core formation.</text>
</comment>
<dbReference type="Pfam" id="PF00266">
    <property type="entry name" value="Aminotran_5"/>
    <property type="match status" value="1"/>
</dbReference>
<sequence length="385" mass="41591">MDSIYADYNATTPVDPRVVEAMMPYLTDVFYNASSTHAAGMEAQRVVMQARMQVASHIGGRMNEVIFTSGATEAINLAILGMARHETSERRRIVTCRTEHAAVVDACMYLEARGWPVTWLGVDGDGRIDIDEVGSVLGSDTLLLSVMAVNNETGVKQDLRELASLAHAAGAYFMTDATQAYGKMAIDVDDIGIDLMTFSGHKIYAPKGVGVLYVRSRKECTCELEPLQYGGGQERGIRSGTLNVPGIVALAHAGTLAHECLVSDAERIGALRDRFEDAILHLHGVHVNGRHEHRNYGTSNVRFDGTDVDIMLMHMPYVAVSKGSACASAKPRPSHVLTAMGQTAEQAACTLRFSFGRFTTSDDIDRLVAAITHAHEKALAGVVPA</sequence>
<dbReference type="SUPFAM" id="SSF53383">
    <property type="entry name" value="PLP-dependent transferases"/>
    <property type="match status" value="1"/>
</dbReference>
<protein>
    <recommendedName>
        <fullName evidence="4">cysteine desulfurase</fullName>
        <ecNumber evidence="4">2.8.1.7</ecNumber>
    </recommendedName>
</protein>
<dbReference type="InterPro" id="IPR000192">
    <property type="entry name" value="Aminotrans_V_dom"/>
</dbReference>
<comment type="similarity">
    <text evidence="3">Belongs to the class-V pyridoxal-phosphate-dependent aminotransferase family. NifS/IscS subfamily.</text>
</comment>
<dbReference type="AlphaFoldDB" id="A0A1M3KVE4"/>
<dbReference type="PANTHER" id="PTHR11601:SF34">
    <property type="entry name" value="CYSTEINE DESULFURASE"/>
    <property type="match status" value="1"/>
</dbReference>
<proteinExistence type="inferred from homology"/>
<organism evidence="13 14">
    <name type="scientific">Candidatus Kapaibacterium thiocyanatum</name>
    <dbReference type="NCBI Taxonomy" id="1895771"/>
    <lineage>
        <taxon>Bacteria</taxon>
        <taxon>Pseudomonadati</taxon>
        <taxon>Candidatus Kapaibacteriota</taxon>
        <taxon>Candidatus Kapaibacteriia</taxon>
        <taxon>Candidatus Kapaibacteriales</taxon>
        <taxon>Candidatus Kapaibacteriaceae</taxon>
        <taxon>Candidatus Kapaibacterium</taxon>
    </lineage>
</organism>
<evidence type="ECO:0000313" key="14">
    <source>
        <dbReference type="Proteomes" id="UP000184233"/>
    </source>
</evidence>
<dbReference type="GO" id="GO:0046872">
    <property type="term" value="F:metal ion binding"/>
    <property type="evidence" value="ECO:0007669"/>
    <property type="project" value="UniProtKB-KW"/>
</dbReference>
<dbReference type="EMBL" id="MKVH01000025">
    <property type="protein sequence ID" value="OJX56344.1"/>
    <property type="molecule type" value="Genomic_DNA"/>
</dbReference>
<dbReference type="InterPro" id="IPR015422">
    <property type="entry name" value="PyrdxlP-dep_Trfase_small"/>
</dbReference>
<evidence type="ECO:0000256" key="8">
    <source>
        <dbReference type="ARBA" id="ARBA00023004"/>
    </source>
</evidence>
<dbReference type="Gene3D" id="3.40.640.10">
    <property type="entry name" value="Type I PLP-dependent aspartate aminotransferase-like (Major domain)"/>
    <property type="match status" value="1"/>
</dbReference>
<dbReference type="InterPro" id="IPR020578">
    <property type="entry name" value="Aminotrans_V_PyrdxlP_BS"/>
</dbReference>
<dbReference type="InterPro" id="IPR016454">
    <property type="entry name" value="Cysteine_dSase"/>
</dbReference>
<dbReference type="STRING" id="1895771.BGO89_13500"/>
<comment type="caution">
    <text evidence="13">The sequence shown here is derived from an EMBL/GenBank/DDBJ whole genome shotgun (WGS) entry which is preliminary data.</text>
</comment>
<dbReference type="PANTHER" id="PTHR11601">
    <property type="entry name" value="CYSTEINE DESULFURYLASE FAMILY MEMBER"/>
    <property type="match status" value="1"/>
</dbReference>
<evidence type="ECO:0000256" key="6">
    <source>
        <dbReference type="ARBA" id="ARBA00022723"/>
    </source>
</evidence>
<dbReference type="GO" id="GO:0031071">
    <property type="term" value="F:cysteine desulfurase activity"/>
    <property type="evidence" value="ECO:0007669"/>
    <property type="project" value="UniProtKB-EC"/>
</dbReference>
<dbReference type="Gene3D" id="3.90.1150.10">
    <property type="entry name" value="Aspartate Aminotransferase, domain 1"/>
    <property type="match status" value="1"/>
</dbReference>
<evidence type="ECO:0000256" key="4">
    <source>
        <dbReference type="ARBA" id="ARBA00012239"/>
    </source>
</evidence>